<dbReference type="Gramene" id="ERN01806">
    <property type="protein sequence ID" value="ERN01806"/>
    <property type="gene ID" value="AMTR_s00089p00018940"/>
</dbReference>
<reference evidence="4" key="1">
    <citation type="journal article" date="2013" name="Science">
        <title>The Amborella genome and the evolution of flowering plants.</title>
        <authorList>
            <consortium name="Amborella Genome Project"/>
        </authorList>
    </citation>
    <scope>NUCLEOTIDE SEQUENCE [LARGE SCALE GENOMIC DNA]</scope>
</reference>
<dbReference type="HOGENOM" id="CLU_2240247_0_0_1"/>
<evidence type="ECO:0000256" key="1">
    <source>
        <dbReference type="SAM" id="MobiDB-lite"/>
    </source>
</evidence>
<accession>W1P2J9</accession>
<protein>
    <submittedName>
        <fullName evidence="3">Uncharacterized protein</fullName>
    </submittedName>
</protein>
<gene>
    <name evidence="3" type="ORF">AMTR_s00089p00018940</name>
</gene>
<evidence type="ECO:0000313" key="3">
    <source>
        <dbReference type="EMBL" id="ERN01806.1"/>
    </source>
</evidence>
<evidence type="ECO:0000313" key="4">
    <source>
        <dbReference type="Proteomes" id="UP000017836"/>
    </source>
</evidence>
<sequence length="105" mass="11651">MFFRFILRPNVLHLITLISATPNPSFPSRHVISHHKLYQSPLPNLAKLFSTHGSNGSNSDGEEGEKSKPANRWSLSPENGNEKWDIFNEKDDDAGFKGLAGFGGE</sequence>
<feature type="region of interest" description="Disordered" evidence="1">
    <location>
        <begin position="48"/>
        <end position="82"/>
    </location>
</feature>
<dbReference type="Proteomes" id="UP000017836">
    <property type="component" value="Unassembled WGS sequence"/>
</dbReference>
<dbReference type="AlphaFoldDB" id="W1P2J9"/>
<proteinExistence type="predicted"/>
<evidence type="ECO:0000256" key="2">
    <source>
        <dbReference type="SAM" id="SignalP"/>
    </source>
</evidence>
<feature type="chain" id="PRO_5004808044" evidence="2">
    <location>
        <begin position="21"/>
        <end position="105"/>
    </location>
</feature>
<name>W1P2J9_AMBTC</name>
<feature type="signal peptide" evidence="2">
    <location>
        <begin position="1"/>
        <end position="20"/>
    </location>
</feature>
<keyword evidence="4" id="KW-1185">Reference proteome</keyword>
<dbReference type="EMBL" id="KI394680">
    <property type="protein sequence ID" value="ERN01806.1"/>
    <property type="molecule type" value="Genomic_DNA"/>
</dbReference>
<organism evidence="3 4">
    <name type="scientific">Amborella trichopoda</name>
    <dbReference type="NCBI Taxonomy" id="13333"/>
    <lineage>
        <taxon>Eukaryota</taxon>
        <taxon>Viridiplantae</taxon>
        <taxon>Streptophyta</taxon>
        <taxon>Embryophyta</taxon>
        <taxon>Tracheophyta</taxon>
        <taxon>Spermatophyta</taxon>
        <taxon>Magnoliopsida</taxon>
        <taxon>Amborellales</taxon>
        <taxon>Amborellaceae</taxon>
        <taxon>Amborella</taxon>
    </lineage>
</organism>
<keyword evidence="2" id="KW-0732">Signal</keyword>